<gene>
    <name evidence="1" type="ORF">OSB_10980</name>
</gene>
<dbReference type="AlphaFoldDB" id="A0A0K0Y3Y5"/>
<dbReference type="KEGG" id="otm:OSB_10980"/>
<dbReference type="Pfam" id="PF11964">
    <property type="entry name" value="SpoIIAA-like"/>
    <property type="match status" value="1"/>
</dbReference>
<protein>
    <submittedName>
        <fullName evidence="1">Uncharacterized protein</fullName>
    </submittedName>
</protein>
<dbReference type="Gene3D" id="3.40.50.10600">
    <property type="entry name" value="SpoIIaa-like domains"/>
    <property type="match status" value="1"/>
</dbReference>
<dbReference type="STRING" id="1458307.OSB_10980"/>
<accession>A0A0K0Y3Y5</accession>
<dbReference type="OrthoDB" id="7619266at2"/>
<organism evidence="1 2">
    <name type="scientific">Octadecabacter temperatus</name>
    <dbReference type="NCBI Taxonomy" id="1458307"/>
    <lineage>
        <taxon>Bacteria</taxon>
        <taxon>Pseudomonadati</taxon>
        <taxon>Pseudomonadota</taxon>
        <taxon>Alphaproteobacteria</taxon>
        <taxon>Rhodobacterales</taxon>
        <taxon>Roseobacteraceae</taxon>
        <taxon>Octadecabacter</taxon>
    </lineage>
</organism>
<proteinExistence type="predicted"/>
<dbReference type="SUPFAM" id="SSF52091">
    <property type="entry name" value="SpoIIaa-like"/>
    <property type="match status" value="1"/>
</dbReference>
<evidence type="ECO:0000313" key="2">
    <source>
        <dbReference type="Proteomes" id="UP000067444"/>
    </source>
</evidence>
<evidence type="ECO:0000313" key="1">
    <source>
        <dbReference type="EMBL" id="AKS45654.1"/>
    </source>
</evidence>
<dbReference type="RefSeq" id="WP_049834025.1">
    <property type="nucleotide sequence ID" value="NZ_CP012160.1"/>
</dbReference>
<dbReference type="InterPro" id="IPR021866">
    <property type="entry name" value="SpoIIAA-like"/>
</dbReference>
<dbReference type="Proteomes" id="UP000067444">
    <property type="component" value="Chromosome"/>
</dbReference>
<dbReference type="EMBL" id="CP012160">
    <property type="protein sequence ID" value="AKS45654.1"/>
    <property type="molecule type" value="Genomic_DNA"/>
</dbReference>
<dbReference type="InterPro" id="IPR038396">
    <property type="entry name" value="SpoIIAA-like_sf"/>
</dbReference>
<keyword evidence="2" id="KW-1185">Reference proteome</keyword>
<sequence length="138" mass="15266">MLLVHKANSNRLDIEIGGPLDADMMKFGLEDFFQESEGMSDAQMMIKIADFAMPTFAAVMIEMARLPALFTAMRRFEKCAVLTDAKWMQKAAQIEGALMPGLEIKAFDIGDAPAAETWLTGTPAPVEEEYDPMDNMPV</sequence>
<reference evidence="1 2" key="1">
    <citation type="journal article" date="2015" name="Genome Announc.">
        <title>Closed Genome Sequence of Octadecabacter temperatus SB1, the First Mesophilic Species of the Genus Octadecabacter.</title>
        <authorList>
            <person name="Voget S."/>
            <person name="Billerbeck S."/>
            <person name="Simon M."/>
            <person name="Daniel R."/>
        </authorList>
    </citation>
    <scope>NUCLEOTIDE SEQUENCE [LARGE SCALE GENOMIC DNA]</scope>
    <source>
        <strain evidence="1 2">SB1</strain>
    </source>
</reference>
<name>A0A0K0Y3Y5_9RHOB</name>
<dbReference type="InterPro" id="IPR036513">
    <property type="entry name" value="STAS_dom_sf"/>
</dbReference>